<reference evidence="2 3" key="1">
    <citation type="submission" date="2017-02" db="EMBL/GenBank/DDBJ databases">
        <title>Bacillus pseudomycoides isolate FSL K6-0042.</title>
        <authorList>
            <person name="Kovac J."/>
        </authorList>
    </citation>
    <scope>NUCLEOTIDE SEQUENCE [LARGE SCALE GENOMIC DNA]</scope>
    <source>
        <strain evidence="2 3">FSL K6-0042</strain>
    </source>
</reference>
<comment type="caution">
    <text evidence="2">The sequence shown here is derived from an EMBL/GenBank/DDBJ whole genome shotgun (WGS) entry which is preliminary data.</text>
</comment>
<dbReference type="SMART" id="SM00871">
    <property type="entry name" value="AraC_E_bind"/>
    <property type="match status" value="1"/>
</dbReference>
<organism evidence="2 3">
    <name type="scientific">Bacillus pseudomycoides</name>
    <dbReference type="NCBI Taxonomy" id="64104"/>
    <lineage>
        <taxon>Bacteria</taxon>
        <taxon>Bacillati</taxon>
        <taxon>Bacillota</taxon>
        <taxon>Bacilli</taxon>
        <taxon>Bacillales</taxon>
        <taxon>Bacillaceae</taxon>
        <taxon>Bacillus</taxon>
        <taxon>Bacillus cereus group</taxon>
    </lineage>
</organism>
<proteinExistence type="predicted"/>
<dbReference type="EMBL" id="MWPX01000019">
    <property type="protein sequence ID" value="OUM47747.1"/>
    <property type="molecule type" value="Genomic_DNA"/>
</dbReference>
<name>A0A1Y3MBC3_9BACI</name>
<dbReference type="InterPro" id="IPR029442">
    <property type="entry name" value="GyrI-like"/>
</dbReference>
<dbReference type="InterPro" id="IPR011256">
    <property type="entry name" value="Reg_factor_effector_dom_sf"/>
</dbReference>
<feature type="domain" description="AraC effector-binding" evidence="1">
    <location>
        <begin position="7"/>
        <end position="158"/>
    </location>
</feature>
<dbReference type="AlphaFoldDB" id="A0A1Y3MBC3"/>
<protein>
    <submittedName>
        <fullName evidence="2">AraC family transcriptional regulator</fullName>
    </submittedName>
</protein>
<dbReference type="Proteomes" id="UP000195321">
    <property type="component" value="Unassembled WGS sequence"/>
</dbReference>
<dbReference type="SUPFAM" id="SSF55136">
    <property type="entry name" value="Probable bacterial effector-binding domain"/>
    <property type="match status" value="1"/>
</dbReference>
<dbReference type="RefSeq" id="WP_016115512.1">
    <property type="nucleotide sequence ID" value="NZ_CP189809.1"/>
</dbReference>
<dbReference type="Pfam" id="PF06445">
    <property type="entry name" value="GyrI-like"/>
    <property type="match status" value="1"/>
</dbReference>
<gene>
    <name evidence="2" type="ORF">BW425_16485</name>
</gene>
<dbReference type="Gene3D" id="3.20.80.10">
    <property type="entry name" value="Regulatory factor, effector binding domain"/>
    <property type="match status" value="1"/>
</dbReference>
<evidence type="ECO:0000313" key="2">
    <source>
        <dbReference type="EMBL" id="OUM47747.1"/>
    </source>
</evidence>
<sequence>MSKQILRHPTVKKLDEIKLVGFRVLCSGEQYINEIPKASMRLCKRMSEIKHVINPSLQYGAFVVENTLDEEEGYWICVEVKEYEEIPTDMVFLSVPSQRYAILRHQGSNDKIMDAYTRLHKWIEENEYKRLKDKWHLEIFYNWNDTENIDVELLDTIE</sequence>
<evidence type="ECO:0000313" key="3">
    <source>
        <dbReference type="Proteomes" id="UP000195321"/>
    </source>
</evidence>
<evidence type="ECO:0000259" key="1">
    <source>
        <dbReference type="SMART" id="SM00871"/>
    </source>
</evidence>
<dbReference type="InterPro" id="IPR010499">
    <property type="entry name" value="AraC_E-bd"/>
</dbReference>
<accession>A0A1Y3MBC3</accession>